<dbReference type="KEGG" id="ngr:NAEGRDRAFT_78441"/>
<feature type="transmembrane region" description="Helical" evidence="7">
    <location>
        <begin position="481"/>
        <end position="500"/>
    </location>
</feature>
<dbReference type="EMBL" id="GG738850">
    <property type="protein sequence ID" value="EFC48816.1"/>
    <property type="molecule type" value="Genomic_DNA"/>
</dbReference>
<dbReference type="RefSeq" id="XP_002681560.1">
    <property type="nucleotide sequence ID" value="XM_002681514.1"/>
</dbReference>
<evidence type="ECO:0000313" key="8">
    <source>
        <dbReference type="EMBL" id="EFC48816.1"/>
    </source>
</evidence>
<protein>
    <submittedName>
        <fullName evidence="8">Sodium-dependent transporter</fullName>
    </submittedName>
</protein>
<feature type="compositionally biased region" description="Basic residues" evidence="6">
    <location>
        <begin position="179"/>
        <end position="189"/>
    </location>
</feature>
<evidence type="ECO:0000256" key="5">
    <source>
        <dbReference type="ARBA" id="ARBA00023136"/>
    </source>
</evidence>
<feature type="compositionally biased region" description="Basic and acidic residues" evidence="6">
    <location>
        <begin position="226"/>
        <end position="235"/>
    </location>
</feature>
<dbReference type="GO" id="GO:0005886">
    <property type="term" value="C:plasma membrane"/>
    <property type="evidence" value="ECO:0007669"/>
    <property type="project" value="TreeGrafter"/>
</dbReference>
<dbReference type="InParanoid" id="D2V3Q7"/>
<keyword evidence="3 7" id="KW-0812">Transmembrane</keyword>
<dbReference type="VEuPathDB" id="AmoebaDB:NAEGRDRAFT_78441"/>
<feature type="transmembrane region" description="Helical" evidence="7">
    <location>
        <begin position="610"/>
        <end position="629"/>
    </location>
</feature>
<feature type="region of interest" description="Disordered" evidence="6">
    <location>
        <begin position="167"/>
        <end position="256"/>
    </location>
</feature>
<accession>D2V3Q7</accession>
<feature type="transmembrane region" description="Helical" evidence="7">
    <location>
        <begin position="377"/>
        <end position="396"/>
    </location>
</feature>
<evidence type="ECO:0000256" key="7">
    <source>
        <dbReference type="SAM" id="Phobius"/>
    </source>
</evidence>
<feature type="transmembrane region" description="Helical" evidence="7">
    <location>
        <begin position="560"/>
        <end position="590"/>
    </location>
</feature>
<dbReference type="AlphaFoldDB" id="D2V3Q7"/>
<keyword evidence="5 7" id="KW-0472">Membrane</keyword>
<dbReference type="OrthoDB" id="6581954at2759"/>
<sequence length="1024" mass="115161">MMNNNSGTSSPRVSSQSSSSPRILQSQQQQFSNTNNNSPSSPKLPSTLLIQQQQQSMSSSSGEDPPSKTLNNLNIINNNNMRRSLDNSQLIGNRIGVVNNSALKSIYSQHIHHYGVGAAPTTLSSLAFDKRGMIGEGEEQQGTHNHHPEELEETIMMEDVEREHQAGMMEEVKRDSSRRSSRNNLRGHHQQQQLNATRGLSHHRHHGHHHRKPNHKPKISHHIHRHSDLGPKVESEEQAFESEEGTTTEEESLSATSSMDYYADNVSETSSLDLASIANEKCFKFVDDGSNGLEDDKRQHFGSVISFLFAAIGSSVGLGDLIRFPYLVYTYGGGGFLIPYIFCLVVLGLPLTLLEFSLGVMSRRSSILSISKWNRRACGVGLAMTVFGSLLILSYYNVILSWTCVYFVNLFQAELPWIGKAEEFFNSVVLRKSTGPTTLISNYPSNFYGVDFVSMPILLGLLVVVFFNFLCVFKGVSSIKFVVFISVPLPICLLAIYLLRTILFEVGSSSGLYYFFKPDFSVLLKTEIWLAAAGQVFFSVGVGNGTNSTYSSYLSRKSNIIIASVVVVAANCFIAFLSGFTIFSILGVMAHDKFGENALADFDKLFTSDTVRSGLGLAFIVYFQAVSYLPVPHFSALLLIATIFSMGLDSAFACVECVTSALMDHFSMQWNLKVQRWKYVQKIYMQNFHNEHEMTEQAVDAQHEVPLEDTIDSSNVISSSPVAIKKETINLPPEKQDLLHEDNVPDMPFTYKMLTNRNVATFIVCLVGFILGLPFTLNNGYYLIRIVDHYISNYCLVLMGLAECIVVGYFAFGSKMFESQCSELEEKDIVNKINEALAANHEKWQEEMIQMIEPSEEGIVDMVLEGDTSVCARFTKRCKIMATHFVVFFKYLIHCPNLTHAFRKLKNNPKKYWKGAAFFSVERFKNHILAKKQKIIQKYATEENEDGEENIFTENTFVYKCTDLATQTVLWVWCFLVKYFAPLLLSAMLISTMITETIFRFPFSFNDDDSIVLGGVWFLVVYCV</sequence>
<feature type="transmembrane region" description="Helical" evidence="7">
    <location>
        <begin position="304"/>
        <end position="324"/>
    </location>
</feature>
<organism evidence="9">
    <name type="scientific">Naegleria gruberi</name>
    <name type="common">Amoeba</name>
    <dbReference type="NCBI Taxonomy" id="5762"/>
    <lineage>
        <taxon>Eukaryota</taxon>
        <taxon>Discoba</taxon>
        <taxon>Heterolobosea</taxon>
        <taxon>Tetramitia</taxon>
        <taxon>Eutetramitia</taxon>
        <taxon>Vahlkampfiidae</taxon>
        <taxon>Naegleria</taxon>
    </lineage>
</organism>
<keyword evidence="9" id="KW-1185">Reference proteome</keyword>
<dbReference type="Pfam" id="PF00209">
    <property type="entry name" value="SNF"/>
    <property type="match status" value="2"/>
</dbReference>
<feature type="transmembrane region" description="Helical" evidence="7">
    <location>
        <begin position="520"/>
        <end position="540"/>
    </location>
</feature>
<reference evidence="8 9" key="1">
    <citation type="journal article" date="2010" name="Cell">
        <title>The genome of Naegleria gruberi illuminates early eukaryotic versatility.</title>
        <authorList>
            <person name="Fritz-Laylin L.K."/>
            <person name="Prochnik S.E."/>
            <person name="Ginger M.L."/>
            <person name="Dacks J.B."/>
            <person name="Carpenter M.L."/>
            <person name="Field M.C."/>
            <person name="Kuo A."/>
            <person name="Paredez A."/>
            <person name="Chapman J."/>
            <person name="Pham J."/>
            <person name="Shu S."/>
            <person name="Neupane R."/>
            <person name="Cipriano M."/>
            <person name="Mancuso J."/>
            <person name="Tu H."/>
            <person name="Salamov A."/>
            <person name="Lindquist E."/>
            <person name="Shapiro H."/>
            <person name="Lucas S."/>
            <person name="Grigoriev I.V."/>
            <person name="Cande W.Z."/>
            <person name="Fulton C."/>
            <person name="Rokhsar D.S."/>
            <person name="Dawson S.C."/>
        </authorList>
    </citation>
    <scope>NUCLEOTIDE SEQUENCE [LARGE SCALE GENOMIC DNA]</scope>
    <source>
        <strain evidence="8 9">NEG-M</strain>
    </source>
</reference>
<dbReference type="NCBIfam" id="NF037979">
    <property type="entry name" value="Na_transp"/>
    <property type="match status" value="1"/>
</dbReference>
<name>D2V3Q7_NAEGR</name>
<dbReference type="PANTHER" id="PTHR11616:SF240">
    <property type="entry name" value="BLOATED TUBULES, ISOFORM B-RELATED"/>
    <property type="match status" value="1"/>
</dbReference>
<feature type="compositionally biased region" description="Acidic residues" evidence="6">
    <location>
        <begin position="236"/>
        <end position="252"/>
    </location>
</feature>
<gene>
    <name evidence="8" type="ORF">NAEGRDRAFT_78441</name>
</gene>
<evidence type="ECO:0000256" key="1">
    <source>
        <dbReference type="ARBA" id="ARBA00004141"/>
    </source>
</evidence>
<evidence type="ECO:0000256" key="4">
    <source>
        <dbReference type="ARBA" id="ARBA00022989"/>
    </source>
</evidence>
<dbReference type="InterPro" id="IPR037272">
    <property type="entry name" value="SNS_sf"/>
</dbReference>
<dbReference type="STRING" id="5762.D2V3Q7"/>
<evidence type="ECO:0000313" key="9">
    <source>
        <dbReference type="Proteomes" id="UP000006671"/>
    </source>
</evidence>
<feature type="compositionally biased region" description="Basic and acidic residues" evidence="6">
    <location>
        <begin position="167"/>
        <end position="178"/>
    </location>
</feature>
<dbReference type="PANTHER" id="PTHR11616">
    <property type="entry name" value="SODIUM/CHLORIDE DEPENDENT TRANSPORTER"/>
    <property type="match status" value="1"/>
</dbReference>
<proteinExistence type="predicted"/>
<feature type="transmembrane region" description="Helical" evidence="7">
    <location>
        <begin position="759"/>
        <end position="784"/>
    </location>
</feature>
<dbReference type="PROSITE" id="PS50267">
    <property type="entry name" value="NA_NEUROTRAN_SYMP_3"/>
    <property type="match status" value="1"/>
</dbReference>
<dbReference type="eggNOG" id="KOG3659">
    <property type="taxonomic scope" value="Eukaryota"/>
</dbReference>
<dbReference type="PRINTS" id="PR00176">
    <property type="entry name" value="NANEUSMPORT"/>
</dbReference>
<evidence type="ECO:0000256" key="6">
    <source>
        <dbReference type="SAM" id="MobiDB-lite"/>
    </source>
</evidence>
<keyword evidence="4 7" id="KW-1133">Transmembrane helix</keyword>
<dbReference type="SUPFAM" id="SSF161070">
    <property type="entry name" value="SNF-like"/>
    <property type="match status" value="2"/>
</dbReference>
<dbReference type="Proteomes" id="UP000006671">
    <property type="component" value="Unassembled WGS sequence"/>
</dbReference>
<comment type="subcellular location">
    <subcellularLocation>
        <location evidence="1">Membrane</location>
        <topology evidence="1">Multi-pass membrane protein</topology>
    </subcellularLocation>
</comment>
<feature type="transmembrane region" description="Helical" evidence="7">
    <location>
        <begin position="791"/>
        <end position="812"/>
    </location>
</feature>
<evidence type="ECO:0000256" key="3">
    <source>
        <dbReference type="ARBA" id="ARBA00022692"/>
    </source>
</evidence>
<dbReference type="GeneID" id="8852397"/>
<feature type="transmembrane region" description="Helical" evidence="7">
    <location>
        <begin position="970"/>
        <end position="990"/>
    </location>
</feature>
<dbReference type="InterPro" id="IPR000175">
    <property type="entry name" value="Na/ntran_symport"/>
</dbReference>
<keyword evidence="2" id="KW-0813">Transport</keyword>
<feature type="transmembrane region" description="Helical" evidence="7">
    <location>
        <begin position="447"/>
        <end position="469"/>
    </location>
</feature>
<feature type="region of interest" description="Disordered" evidence="6">
    <location>
        <begin position="1"/>
        <end position="69"/>
    </location>
</feature>
<dbReference type="OMA" id="MLISTMI"/>
<feature type="transmembrane region" description="Helical" evidence="7">
    <location>
        <begin position="336"/>
        <end position="356"/>
    </location>
</feature>
<dbReference type="GO" id="GO:0035725">
    <property type="term" value="P:sodium ion transmembrane transport"/>
    <property type="evidence" value="ECO:0007669"/>
    <property type="project" value="TreeGrafter"/>
</dbReference>
<evidence type="ECO:0000256" key="2">
    <source>
        <dbReference type="ARBA" id="ARBA00022448"/>
    </source>
</evidence>
<feature type="compositionally biased region" description="Basic residues" evidence="6">
    <location>
        <begin position="200"/>
        <end position="225"/>
    </location>
</feature>
<feature type="compositionally biased region" description="Low complexity" evidence="6">
    <location>
        <begin position="1"/>
        <end position="61"/>
    </location>
</feature>